<comment type="caution">
    <text evidence="8">The sequence shown here is derived from an EMBL/GenBank/DDBJ whole genome shotgun (WGS) entry which is preliminary data.</text>
</comment>
<evidence type="ECO:0000313" key="8">
    <source>
        <dbReference type="EMBL" id="TCO64409.1"/>
    </source>
</evidence>
<keyword evidence="3" id="KW-0731">Sigma factor</keyword>
<dbReference type="Gene3D" id="1.10.1740.10">
    <property type="match status" value="1"/>
</dbReference>
<dbReference type="GO" id="GO:0006352">
    <property type="term" value="P:DNA-templated transcription initiation"/>
    <property type="evidence" value="ECO:0007669"/>
    <property type="project" value="InterPro"/>
</dbReference>
<reference evidence="8 9" key="1">
    <citation type="submission" date="2019-03" db="EMBL/GenBank/DDBJ databases">
        <title>Genomic Encyclopedia of Type Strains, Phase IV (KMG-IV): sequencing the most valuable type-strain genomes for metagenomic binning, comparative biology and taxonomic classification.</title>
        <authorList>
            <person name="Goeker M."/>
        </authorList>
    </citation>
    <scope>NUCLEOTIDE SEQUENCE [LARGE SCALE GENOMIC DNA]</scope>
    <source>
        <strain evidence="8 9">DSM 45934</strain>
    </source>
</reference>
<evidence type="ECO:0000256" key="5">
    <source>
        <dbReference type="ARBA" id="ARBA00023163"/>
    </source>
</evidence>
<gene>
    <name evidence="8" type="ORF">EV192_101179</name>
</gene>
<accession>A0A4R2K3Q8</accession>
<evidence type="ECO:0000256" key="4">
    <source>
        <dbReference type="ARBA" id="ARBA00023125"/>
    </source>
</evidence>
<dbReference type="Gene3D" id="1.10.10.10">
    <property type="entry name" value="Winged helix-like DNA-binding domain superfamily/Winged helix DNA-binding domain"/>
    <property type="match status" value="1"/>
</dbReference>
<proteinExistence type="inferred from homology"/>
<evidence type="ECO:0000259" key="6">
    <source>
        <dbReference type="Pfam" id="PF04542"/>
    </source>
</evidence>
<dbReference type="InterPro" id="IPR013249">
    <property type="entry name" value="RNA_pol_sigma70_r4_t2"/>
</dbReference>
<dbReference type="PANTHER" id="PTHR43133">
    <property type="entry name" value="RNA POLYMERASE ECF-TYPE SIGMA FACTO"/>
    <property type="match status" value="1"/>
</dbReference>
<comment type="similarity">
    <text evidence="1">Belongs to the sigma-70 factor family. ECF subfamily.</text>
</comment>
<keyword evidence="5" id="KW-0804">Transcription</keyword>
<dbReference type="Pfam" id="PF08281">
    <property type="entry name" value="Sigma70_r4_2"/>
    <property type="match status" value="1"/>
</dbReference>
<dbReference type="SUPFAM" id="SSF88659">
    <property type="entry name" value="Sigma3 and sigma4 domains of RNA polymerase sigma factors"/>
    <property type="match status" value="1"/>
</dbReference>
<dbReference type="GO" id="GO:0016987">
    <property type="term" value="F:sigma factor activity"/>
    <property type="evidence" value="ECO:0007669"/>
    <property type="project" value="UniProtKB-KW"/>
</dbReference>
<keyword evidence="9" id="KW-1185">Reference proteome</keyword>
<evidence type="ECO:0000313" key="9">
    <source>
        <dbReference type="Proteomes" id="UP000295680"/>
    </source>
</evidence>
<dbReference type="Pfam" id="PF04542">
    <property type="entry name" value="Sigma70_r2"/>
    <property type="match status" value="1"/>
</dbReference>
<dbReference type="InterPro" id="IPR013325">
    <property type="entry name" value="RNA_pol_sigma_r2"/>
</dbReference>
<evidence type="ECO:0000256" key="3">
    <source>
        <dbReference type="ARBA" id="ARBA00023082"/>
    </source>
</evidence>
<protein>
    <submittedName>
        <fullName evidence="8">RNA polymerase sigma-70 factor (ECF subfamily)</fullName>
    </submittedName>
</protein>
<organism evidence="8 9">
    <name type="scientific">Actinocrispum wychmicini</name>
    <dbReference type="NCBI Taxonomy" id="1213861"/>
    <lineage>
        <taxon>Bacteria</taxon>
        <taxon>Bacillati</taxon>
        <taxon>Actinomycetota</taxon>
        <taxon>Actinomycetes</taxon>
        <taxon>Pseudonocardiales</taxon>
        <taxon>Pseudonocardiaceae</taxon>
        <taxon>Actinocrispum</taxon>
    </lineage>
</organism>
<dbReference type="SUPFAM" id="SSF88946">
    <property type="entry name" value="Sigma2 domain of RNA polymerase sigma factors"/>
    <property type="match status" value="1"/>
</dbReference>
<dbReference type="InterPro" id="IPR036388">
    <property type="entry name" value="WH-like_DNA-bd_sf"/>
</dbReference>
<evidence type="ECO:0000256" key="1">
    <source>
        <dbReference type="ARBA" id="ARBA00010641"/>
    </source>
</evidence>
<dbReference type="GO" id="GO:0003677">
    <property type="term" value="F:DNA binding"/>
    <property type="evidence" value="ECO:0007669"/>
    <property type="project" value="UniProtKB-KW"/>
</dbReference>
<dbReference type="Proteomes" id="UP000295680">
    <property type="component" value="Unassembled WGS sequence"/>
</dbReference>
<dbReference type="EMBL" id="SLWS01000001">
    <property type="protein sequence ID" value="TCO64409.1"/>
    <property type="molecule type" value="Genomic_DNA"/>
</dbReference>
<sequence length="182" mass="20184">MRTCDLSDVDDATLVGRATSGDRDAFEILLGRYTHRVFLMALRMLGSTADAEDVAQEVSVTAWRSLSELTEPAAVRTWLFRVAHRQCLGVLRSRRHHEQLDINLPTTAADPQRVVEAVAGVDALTAALAQLSHPQRRTWLLAEIDGLPHLEIARLSGGTEEAVRSRLARARGRLALAMRAWR</sequence>
<dbReference type="InterPro" id="IPR013324">
    <property type="entry name" value="RNA_pol_sigma_r3/r4-like"/>
</dbReference>
<dbReference type="NCBIfam" id="TIGR02937">
    <property type="entry name" value="sigma70-ECF"/>
    <property type="match status" value="1"/>
</dbReference>
<evidence type="ECO:0000256" key="2">
    <source>
        <dbReference type="ARBA" id="ARBA00023015"/>
    </source>
</evidence>
<dbReference type="AlphaFoldDB" id="A0A4R2K3Q8"/>
<keyword evidence="4" id="KW-0238">DNA-binding</keyword>
<dbReference type="InterPro" id="IPR039425">
    <property type="entry name" value="RNA_pol_sigma-70-like"/>
</dbReference>
<dbReference type="PANTHER" id="PTHR43133:SF8">
    <property type="entry name" value="RNA POLYMERASE SIGMA FACTOR HI_1459-RELATED"/>
    <property type="match status" value="1"/>
</dbReference>
<feature type="domain" description="RNA polymerase sigma factor 70 region 4 type 2" evidence="7">
    <location>
        <begin position="123"/>
        <end position="174"/>
    </location>
</feature>
<dbReference type="InterPro" id="IPR014284">
    <property type="entry name" value="RNA_pol_sigma-70_dom"/>
</dbReference>
<keyword evidence="2" id="KW-0805">Transcription regulation</keyword>
<evidence type="ECO:0000259" key="7">
    <source>
        <dbReference type="Pfam" id="PF08281"/>
    </source>
</evidence>
<name>A0A4R2K3Q8_9PSEU</name>
<dbReference type="InterPro" id="IPR007627">
    <property type="entry name" value="RNA_pol_sigma70_r2"/>
</dbReference>
<feature type="domain" description="RNA polymerase sigma-70 region 2" evidence="6">
    <location>
        <begin position="31"/>
        <end position="95"/>
    </location>
</feature>